<evidence type="ECO:0000313" key="1">
    <source>
        <dbReference type="EMBL" id="MCI0182860.1"/>
    </source>
</evidence>
<name>A0A9X2ACZ4_9BACL</name>
<proteinExistence type="predicted"/>
<reference evidence="1" key="1">
    <citation type="submission" date="2022-03" db="EMBL/GenBank/DDBJ databases">
        <title>Draft Genome Sequence of Firmicute Strain S0AB, a Heterotrophic Iron/Sulfur-Oxidizing Extreme Acidophile.</title>
        <authorList>
            <person name="Vergara E."/>
            <person name="Pakostova E."/>
            <person name="Johnson D.B."/>
            <person name="Holmes D.S."/>
        </authorList>
    </citation>
    <scope>NUCLEOTIDE SEQUENCE</scope>
    <source>
        <strain evidence="1">S0AB</strain>
    </source>
</reference>
<gene>
    <name evidence="1" type="ORF">MM817_01129</name>
</gene>
<organism evidence="1 2">
    <name type="scientific">Sulfoacidibacillus ferrooxidans</name>
    <dbReference type="NCBI Taxonomy" id="2005001"/>
    <lineage>
        <taxon>Bacteria</taxon>
        <taxon>Bacillati</taxon>
        <taxon>Bacillota</taxon>
        <taxon>Bacilli</taxon>
        <taxon>Bacillales</taxon>
        <taxon>Alicyclobacillaceae</taxon>
        <taxon>Sulfoacidibacillus</taxon>
    </lineage>
</organism>
<keyword evidence="2" id="KW-1185">Reference proteome</keyword>
<protein>
    <submittedName>
        <fullName evidence="1">Uncharacterized protein</fullName>
    </submittedName>
</protein>
<evidence type="ECO:0000313" key="2">
    <source>
        <dbReference type="Proteomes" id="UP001139263"/>
    </source>
</evidence>
<dbReference type="EMBL" id="JALBUF010000002">
    <property type="protein sequence ID" value="MCI0182860.1"/>
    <property type="molecule type" value="Genomic_DNA"/>
</dbReference>
<dbReference type="AlphaFoldDB" id="A0A9X2ACZ4"/>
<comment type="caution">
    <text evidence="1">The sequence shown here is derived from an EMBL/GenBank/DDBJ whole genome shotgun (WGS) entry which is preliminary data.</text>
</comment>
<accession>A0A9X2ACZ4</accession>
<sequence>MTLTKVRRYRRSKKERLNLALRHIDIAEREMRIARRLVASVRNDLRY</sequence>
<dbReference type="Proteomes" id="UP001139263">
    <property type="component" value="Unassembled WGS sequence"/>
</dbReference>